<comment type="caution">
    <text evidence="1">The sequence shown here is derived from an EMBL/GenBank/DDBJ whole genome shotgun (WGS) entry which is preliminary data.</text>
</comment>
<proteinExistence type="predicted"/>
<protein>
    <submittedName>
        <fullName evidence="1">11232_t:CDS:1</fullName>
    </submittedName>
</protein>
<dbReference type="EMBL" id="CAJVPU010043476">
    <property type="protein sequence ID" value="CAG8745804.1"/>
    <property type="molecule type" value="Genomic_DNA"/>
</dbReference>
<keyword evidence="2" id="KW-1185">Reference proteome</keyword>
<gene>
    <name evidence="1" type="ORF">DHETER_LOCUS14333</name>
</gene>
<feature type="non-terminal residue" evidence="1">
    <location>
        <position position="1"/>
    </location>
</feature>
<evidence type="ECO:0000313" key="1">
    <source>
        <dbReference type="EMBL" id="CAG8745804.1"/>
    </source>
</evidence>
<name>A0ACA9QIE4_9GLOM</name>
<evidence type="ECO:0000313" key="2">
    <source>
        <dbReference type="Proteomes" id="UP000789702"/>
    </source>
</evidence>
<sequence>NLPIDKAITLPIENNSALARIKRDLSINSCDGTFVSLFIADKDNIQVFKDVVKRIDKLGNKEKNIISHLKAVYYLGKLLDKNKQNF</sequence>
<dbReference type="Proteomes" id="UP000789702">
    <property type="component" value="Unassembled WGS sequence"/>
</dbReference>
<accession>A0ACA9QIE4</accession>
<organism evidence="1 2">
    <name type="scientific">Dentiscutata heterogama</name>
    <dbReference type="NCBI Taxonomy" id="1316150"/>
    <lineage>
        <taxon>Eukaryota</taxon>
        <taxon>Fungi</taxon>
        <taxon>Fungi incertae sedis</taxon>
        <taxon>Mucoromycota</taxon>
        <taxon>Glomeromycotina</taxon>
        <taxon>Glomeromycetes</taxon>
        <taxon>Diversisporales</taxon>
        <taxon>Gigasporaceae</taxon>
        <taxon>Dentiscutata</taxon>
    </lineage>
</organism>
<reference evidence="1" key="1">
    <citation type="submission" date="2021-06" db="EMBL/GenBank/DDBJ databases">
        <authorList>
            <person name="Kallberg Y."/>
            <person name="Tangrot J."/>
            <person name="Rosling A."/>
        </authorList>
    </citation>
    <scope>NUCLEOTIDE SEQUENCE</scope>
    <source>
        <strain evidence="1">IL203A</strain>
    </source>
</reference>